<dbReference type="Proteomes" id="UP001403385">
    <property type="component" value="Unassembled WGS sequence"/>
</dbReference>
<protein>
    <submittedName>
        <fullName evidence="1">Uncharacterized protein</fullName>
    </submittedName>
</protein>
<evidence type="ECO:0000313" key="2">
    <source>
        <dbReference type="Proteomes" id="UP001403385"/>
    </source>
</evidence>
<gene>
    <name evidence="1" type="ORF">AAG747_00850</name>
</gene>
<keyword evidence="2" id="KW-1185">Reference proteome</keyword>
<proteinExistence type="predicted"/>
<dbReference type="RefSeq" id="WP_346819220.1">
    <property type="nucleotide sequence ID" value="NZ_JBDKWZ010000001.1"/>
</dbReference>
<sequence length="401" mass="46581">MKASGKTVLNFLADNYIFIEQVFGIAKSNNFFIPHEILEAKCLQFEIAIEKLASYRIVQVLGDGNYELNKRFSDFLAFLLDDFRLDLPESIKKYQQSIAQIFTQLCETEETSKQEDLANGLVSEIQEFTLQIHANTHSLYDQAMELKSNKKQIDYVDKVKKAGHLVKNYIKPLNDILNKEDPQALIRQLYKVSDFANLQRHNVQDLLLRKQFEKLYQHVAYANEEILKNIALITKELTPLLERIRTESLVLTGVNEILLKARKGKIDWKVGLQRGKRPGVYASNFELDVKVLVENAFRQQPMIIIPDGVADDNWIFDKDAYKEVLLQQLPVKNFFQWCFEQLQKEEADLKAEKFYILSALLFEKEIRAEFQKTEKFTIDLADYELQVPVVSVEVNPSTQEN</sequence>
<comment type="caution">
    <text evidence="1">The sequence shown here is derived from an EMBL/GenBank/DDBJ whole genome shotgun (WGS) entry which is preliminary data.</text>
</comment>
<organism evidence="1 2">
    <name type="scientific">Rapidithrix thailandica</name>
    <dbReference type="NCBI Taxonomy" id="413964"/>
    <lineage>
        <taxon>Bacteria</taxon>
        <taxon>Pseudomonadati</taxon>
        <taxon>Bacteroidota</taxon>
        <taxon>Cytophagia</taxon>
        <taxon>Cytophagales</taxon>
        <taxon>Flammeovirgaceae</taxon>
        <taxon>Rapidithrix</taxon>
    </lineage>
</organism>
<accession>A0AAW9S227</accession>
<dbReference type="AlphaFoldDB" id="A0AAW9S227"/>
<reference evidence="1 2" key="1">
    <citation type="submission" date="2024-04" db="EMBL/GenBank/DDBJ databases">
        <title>Novel genus in family Flammeovirgaceae.</title>
        <authorList>
            <person name="Nguyen T.H."/>
            <person name="Vuong T.Q."/>
            <person name="Le H."/>
            <person name="Kim S.-G."/>
        </authorList>
    </citation>
    <scope>NUCLEOTIDE SEQUENCE [LARGE SCALE GENOMIC DNA]</scope>
    <source>
        <strain evidence="1 2">JCM 23209</strain>
    </source>
</reference>
<evidence type="ECO:0000313" key="1">
    <source>
        <dbReference type="EMBL" id="MEN7546433.1"/>
    </source>
</evidence>
<dbReference type="EMBL" id="JBDKWZ010000001">
    <property type="protein sequence ID" value="MEN7546433.1"/>
    <property type="molecule type" value="Genomic_DNA"/>
</dbReference>
<name>A0AAW9S227_9BACT</name>